<dbReference type="PANTHER" id="PTHR33609">
    <property type="entry name" value="LOW CALCIUM RESPONSE LOCUS PROTEIN S"/>
    <property type="match status" value="1"/>
</dbReference>
<proteinExistence type="predicted"/>
<organism evidence="1 2">
    <name type="scientific">Corynebacterium casei LMG S-19264</name>
    <dbReference type="NCBI Taxonomy" id="1285583"/>
    <lineage>
        <taxon>Bacteria</taxon>
        <taxon>Bacillati</taxon>
        <taxon>Actinomycetota</taxon>
        <taxon>Actinomycetes</taxon>
        <taxon>Mycobacteriales</taxon>
        <taxon>Corynebacteriaceae</taxon>
        <taxon>Corynebacterium</taxon>
    </lineage>
</organism>
<dbReference type="SUPFAM" id="SSF46689">
    <property type="entry name" value="Homeodomain-like"/>
    <property type="match status" value="1"/>
</dbReference>
<accession>A0ABN4CA82</accession>
<protein>
    <submittedName>
        <fullName evidence="1">Transposase-like protein</fullName>
    </submittedName>
</protein>
<dbReference type="InterPro" id="IPR002514">
    <property type="entry name" value="Transposase_8"/>
</dbReference>
<evidence type="ECO:0000313" key="2">
    <source>
        <dbReference type="Proteomes" id="UP000019226"/>
    </source>
</evidence>
<dbReference type="PANTHER" id="PTHR33609:SF1">
    <property type="entry name" value="TRANSPOSASE"/>
    <property type="match status" value="1"/>
</dbReference>
<name>A0ABN4CA82_9CORY</name>
<evidence type="ECO:0000313" key="1">
    <source>
        <dbReference type="EMBL" id="AHI19350.1"/>
    </source>
</evidence>
<sequence length="93" mass="10602">MKKFKKHTPEQIVGKLDQAAKLKAEGKTNADVARDLKVSEATLHRWQKTYGQMDRAGARELKALRDENDRFKKLLGEAELDKAAYKELAEGKF</sequence>
<dbReference type="Gene3D" id="1.10.10.60">
    <property type="entry name" value="Homeodomain-like"/>
    <property type="match status" value="1"/>
</dbReference>
<dbReference type="InterPro" id="IPR009057">
    <property type="entry name" value="Homeodomain-like_sf"/>
</dbReference>
<dbReference type="EMBL" id="CP004350">
    <property type="protein sequence ID" value="AHI19350.1"/>
    <property type="molecule type" value="Genomic_DNA"/>
</dbReference>
<dbReference type="Pfam" id="PF01527">
    <property type="entry name" value="HTH_Tnp_1"/>
    <property type="match status" value="1"/>
</dbReference>
<dbReference type="InterPro" id="IPR052546">
    <property type="entry name" value="Transposase_8_domain"/>
</dbReference>
<dbReference type="Proteomes" id="UP000019226">
    <property type="component" value="Chromosome"/>
</dbReference>
<gene>
    <name evidence="1" type="ORF">CCASEI_03860</name>
</gene>
<reference evidence="2" key="1">
    <citation type="submission" date="2013-02" db="EMBL/GenBank/DDBJ databases">
        <title>The complete genome sequence of Corynebacterium casei LMG S-19264 (=DSM 44701).</title>
        <authorList>
            <person name="Ruckert C."/>
            <person name="Albersmeier A."/>
            <person name="Kalinowski J."/>
        </authorList>
    </citation>
    <scope>NUCLEOTIDE SEQUENCE [LARGE SCALE GENOMIC DNA]</scope>
    <source>
        <strain evidence="2">LMG S-19264</strain>
    </source>
</reference>
<keyword evidence="2" id="KW-1185">Reference proteome</keyword>